<feature type="region of interest" description="Disordered" evidence="1">
    <location>
        <begin position="105"/>
        <end position="138"/>
    </location>
</feature>
<dbReference type="RefSeq" id="WP_134161040.1">
    <property type="nucleotide sequence ID" value="NZ_BSUS01000004.1"/>
</dbReference>
<proteinExistence type="predicted"/>
<gene>
    <name evidence="2" type="ORF">C7445_1203</name>
</gene>
<organism evidence="2 3">
    <name type="scientific">Alicyclobacillus sacchari</name>
    <dbReference type="NCBI Taxonomy" id="392010"/>
    <lineage>
        <taxon>Bacteria</taxon>
        <taxon>Bacillati</taxon>
        <taxon>Bacillota</taxon>
        <taxon>Bacilli</taxon>
        <taxon>Bacillales</taxon>
        <taxon>Alicyclobacillaceae</taxon>
        <taxon>Alicyclobacillus</taxon>
    </lineage>
</organism>
<sequence>MPRRPDFKAGSVLSFRIPENISEEDLEHLSRIAKRSTRGRAGAVSEFFFAKVAEDRIQESRSVTIALPDATDDELNVLDSPMFKRALVLFAYQLLGRSLVSIPNSDGRETHTELAREQEKPNTEFQEGTVFENVRSNTQDIDPKALELLRKLKGT</sequence>
<name>A0A4V3HDC8_9BACL</name>
<feature type="compositionally biased region" description="Basic and acidic residues" evidence="1">
    <location>
        <begin position="106"/>
        <end position="122"/>
    </location>
</feature>
<accession>A0A4V3HDC8</accession>
<dbReference type="EMBL" id="SORF01000020">
    <property type="protein sequence ID" value="TDY40474.1"/>
    <property type="molecule type" value="Genomic_DNA"/>
</dbReference>
<dbReference type="OrthoDB" id="9838695at2"/>
<reference evidence="2 3" key="1">
    <citation type="submission" date="2019-03" db="EMBL/GenBank/DDBJ databases">
        <title>Genomic Encyclopedia of Type Strains, Phase IV (KMG-IV): sequencing the most valuable type-strain genomes for metagenomic binning, comparative biology and taxonomic classification.</title>
        <authorList>
            <person name="Goeker M."/>
        </authorList>
    </citation>
    <scope>NUCLEOTIDE SEQUENCE [LARGE SCALE GENOMIC DNA]</scope>
    <source>
        <strain evidence="2 3">DSM 17974</strain>
    </source>
</reference>
<dbReference type="Proteomes" id="UP000294581">
    <property type="component" value="Unassembled WGS sequence"/>
</dbReference>
<evidence type="ECO:0000256" key="1">
    <source>
        <dbReference type="SAM" id="MobiDB-lite"/>
    </source>
</evidence>
<dbReference type="AlphaFoldDB" id="A0A4V3HDC8"/>
<evidence type="ECO:0000313" key="3">
    <source>
        <dbReference type="Proteomes" id="UP000294581"/>
    </source>
</evidence>
<protein>
    <submittedName>
        <fullName evidence="2">Uncharacterized protein</fullName>
    </submittedName>
</protein>
<comment type="caution">
    <text evidence="2">The sequence shown here is derived from an EMBL/GenBank/DDBJ whole genome shotgun (WGS) entry which is preliminary data.</text>
</comment>
<keyword evidence="3" id="KW-1185">Reference proteome</keyword>
<evidence type="ECO:0000313" key="2">
    <source>
        <dbReference type="EMBL" id="TDY40474.1"/>
    </source>
</evidence>